<gene>
    <name evidence="3" type="ORF">UFOPK3773_00813</name>
    <name evidence="4" type="ORF">UFOPK3992_01396</name>
</gene>
<evidence type="ECO:0000259" key="2">
    <source>
        <dbReference type="Pfam" id="PF12705"/>
    </source>
</evidence>
<dbReference type="EMBL" id="CAFBNF010000069">
    <property type="protein sequence ID" value="CAB4940295.1"/>
    <property type="molecule type" value="Genomic_DNA"/>
</dbReference>
<name>A0A6J7QCE7_9ZZZZ</name>
<dbReference type="AlphaFoldDB" id="A0A6J7QCE7"/>
<accession>A0A6J7QCE7</accession>
<dbReference type="Pfam" id="PF12705">
    <property type="entry name" value="PDDEXK_1"/>
    <property type="match status" value="1"/>
</dbReference>
<evidence type="ECO:0000313" key="4">
    <source>
        <dbReference type="EMBL" id="CAB5014701.1"/>
    </source>
</evidence>
<evidence type="ECO:0000313" key="3">
    <source>
        <dbReference type="EMBL" id="CAB4940295.1"/>
    </source>
</evidence>
<dbReference type="InterPro" id="IPR038726">
    <property type="entry name" value="PDDEXK_AddAB-type"/>
</dbReference>
<dbReference type="InterPro" id="IPR011604">
    <property type="entry name" value="PDDEXK-like_dom_sf"/>
</dbReference>
<feature type="region of interest" description="Disordered" evidence="1">
    <location>
        <begin position="299"/>
        <end position="318"/>
    </location>
</feature>
<sequence length="318" mass="34101">MATRSVSSRGSSGSTNQSRYGVPERSVEVDPGVAPRPLRWSASSVSTFEQCPLKLWWGKVAGWQEGPSIATAAGSAVHGALEDLFRLEPTARTEPFAEAALARALEGARDELAAAEVPIEQVRSKAEAALEVYWQVEDPTVIDVIADGVEREVGPELGDVPFIGFVDRIAHSATGVRVTDYKTGAAKPRYFGPYFRQQYLYAAALIESGLDVTEIELLFLADGRRVTRPVYDAALDRAVGTLQSVAEAGGVMAQQGVWTARQSPLCGWCSFESVCPLRRSRVPTPGSLESDQLLAALPGMSQRPPVALEAPHVPGAPE</sequence>
<dbReference type="EMBL" id="CAFBOZ010000213">
    <property type="protein sequence ID" value="CAB5014701.1"/>
    <property type="molecule type" value="Genomic_DNA"/>
</dbReference>
<evidence type="ECO:0000256" key="1">
    <source>
        <dbReference type="SAM" id="MobiDB-lite"/>
    </source>
</evidence>
<protein>
    <submittedName>
        <fullName evidence="4">Unannotated protein</fullName>
    </submittedName>
</protein>
<dbReference type="Gene3D" id="3.90.320.10">
    <property type="match status" value="1"/>
</dbReference>
<feature type="region of interest" description="Disordered" evidence="1">
    <location>
        <begin position="1"/>
        <end position="33"/>
    </location>
</feature>
<proteinExistence type="predicted"/>
<organism evidence="4">
    <name type="scientific">freshwater metagenome</name>
    <dbReference type="NCBI Taxonomy" id="449393"/>
    <lineage>
        <taxon>unclassified sequences</taxon>
        <taxon>metagenomes</taxon>
        <taxon>ecological metagenomes</taxon>
    </lineage>
</organism>
<feature type="compositionally biased region" description="Low complexity" evidence="1">
    <location>
        <begin position="1"/>
        <end position="14"/>
    </location>
</feature>
<feature type="domain" description="PD-(D/E)XK endonuclease-like" evidence="2">
    <location>
        <begin position="39"/>
        <end position="276"/>
    </location>
</feature>
<reference evidence="4" key="1">
    <citation type="submission" date="2020-05" db="EMBL/GenBank/DDBJ databases">
        <authorList>
            <person name="Chiriac C."/>
            <person name="Salcher M."/>
            <person name="Ghai R."/>
            <person name="Kavagutti S V."/>
        </authorList>
    </citation>
    <scope>NUCLEOTIDE SEQUENCE</scope>
</reference>